<keyword evidence="3" id="KW-0597">Phosphoprotein</keyword>
<dbReference type="InterPro" id="IPR003594">
    <property type="entry name" value="HATPase_dom"/>
</dbReference>
<dbReference type="InterPro" id="IPR036890">
    <property type="entry name" value="HATPase_C_sf"/>
</dbReference>
<comment type="caution">
    <text evidence="10">The sequence shown here is derived from an EMBL/GenBank/DDBJ whole genome shotgun (WGS) entry which is preliminary data.</text>
</comment>
<evidence type="ECO:0000256" key="3">
    <source>
        <dbReference type="ARBA" id="ARBA00022553"/>
    </source>
</evidence>
<evidence type="ECO:0000256" key="2">
    <source>
        <dbReference type="ARBA" id="ARBA00012438"/>
    </source>
</evidence>
<dbReference type="EMBL" id="JAJNDB010000005">
    <property type="protein sequence ID" value="MCD2196104.1"/>
    <property type="molecule type" value="Genomic_DNA"/>
</dbReference>
<dbReference type="InterPro" id="IPR005467">
    <property type="entry name" value="His_kinase_dom"/>
</dbReference>
<organism evidence="10 11">
    <name type="scientific">Actinomycetospora endophytica</name>
    <dbReference type="NCBI Taxonomy" id="2291215"/>
    <lineage>
        <taxon>Bacteria</taxon>
        <taxon>Bacillati</taxon>
        <taxon>Actinomycetota</taxon>
        <taxon>Actinomycetes</taxon>
        <taxon>Pseudonocardiales</taxon>
        <taxon>Pseudonocardiaceae</taxon>
        <taxon>Actinomycetospora</taxon>
    </lineage>
</organism>
<dbReference type="PROSITE" id="PS50109">
    <property type="entry name" value="HIS_KIN"/>
    <property type="match status" value="1"/>
</dbReference>
<evidence type="ECO:0000256" key="1">
    <source>
        <dbReference type="ARBA" id="ARBA00000085"/>
    </source>
</evidence>
<keyword evidence="8" id="KW-0812">Transmembrane</keyword>
<evidence type="ECO:0000259" key="9">
    <source>
        <dbReference type="PROSITE" id="PS50109"/>
    </source>
</evidence>
<keyword evidence="8" id="KW-0472">Membrane</keyword>
<evidence type="ECO:0000256" key="4">
    <source>
        <dbReference type="ARBA" id="ARBA00022679"/>
    </source>
</evidence>
<dbReference type="PANTHER" id="PTHR44936">
    <property type="entry name" value="SENSOR PROTEIN CREC"/>
    <property type="match status" value="1"/>
</dbReference>
<evidence type="ECO:0000313" key="11">
    <source>
        <dbReference type="Proteomes" id="UP001199469"/>
    </source>
</evidence>
<dbReference type="EC" id="2.7.13.3" evidence="2"/>
<feature type="transmembrane region" description="Helical" evidence="8">
    <location>
        <begin position="63"/>
        <end position="80"/>
    </location>
</feature>
<name>A0ABS8PGI2_9PSEU</name>
<evidence type="ECO:0000256" key="7">
    <source>
        <dbReference type="SAM" id="MobiDB-lite"/>
    </source>
</evidence>
<dbReference type="SUPFAM" id="SSF55874">
    <property type="entry name" value="ATPase domain of HSP90 chaperone/DNA topoisomerase II/histidine kinase"/>
    <property type="match status" value="1"/>
</dbReference>
<proteinExistence type="predicted"/>
<dbReference type="InterPro" id="IPR050980">
    <property type="entry name" value="2C_sensor_his_kinase"/>
</dbReference>
<keyword evidence="6" id="KW-0902">Two-component regulatory system</keyword>
<comment type="catalytic activity">
    <reaction evidence="1">
        <text>ATP + protein L-histidine = ADP + protein N-phospho-L-histidine.</text>
        <dbReference type="EC" id="2.7.13.3"/>
    </reaction>
</comment>
<feature type="transmembrane region" description="Helical" evidence="8">
    <location>
        <begin position="92"/>
        <end position="112"/>
    </location>
</feature>
<reference evidence="10 11" key="1">
    <citation type="submission" date="2021-11" db="EMBL/GenBank/DDBJ databases">
        <title>Draft genome sequence of Actinomycetospora sp. SF1 isolated from the rhizosphere soil.</title>
        <authorList>
            <person name="Duangmal K."/>
            <person name="Chantavorakit T."/>
        </authorList>
    </citation>
    <scope>NUCLEOTIDE SEQUENCE [LARGE SCALE GENOMIC DNA]</scope>
    <source>
        <strain evidence="10 11">TBRC 5722</strain>
    </source>
</reference>
<gene>
    <name evidence="10" type="ORF">LQ327_22280</name>
</gene>
<keyword evidence="5 10" id="KW-0418">Kinase</keyword>
<keyword evidence="11" id="KW-1185">Reference proteome</keyword>
<feature type="transmembrane region" description="Helical" evidence="8">
    <location>
        <begin position="152"/>
        <end position="174"/>
    </location>
</feature>
<evidence type="ECO:0000256" key="5">
    <source>
        <dbReference type="ARBA" id="ARBA00022777"/>
    </source>
</evidence>
<accession>A0ABS8PGI2</accession>
<evidence type="ECO:0000256" key="6">
    <source>
        <dbReference type="ARBA" id="ARBA00023012"/>
    </source>
</evidence>
<protein>
    <recommendedName>
        <fullName evidence="2">histidine kinase</fullName>
        <ecNumber evidence="2">2.7.13.3</ecNumber>
    </recommendedName>
</protein>
<keyword evidence="8" id="KW-1133">Transmembrane helix</keyword>
<dbReference type="SMART" id="SM00387">
    <property type="entry name" value="HATPase_c"/>
    <property type="match status" value="1"/>
</dbReference>
<feature type="transmembrane region" description="Helical" evidence="8">
    <location>
        <begin position="186"/>
        <end position="204"/>
    </location>
</feature>
<dbReference type="RefSeq" id="WP_230737961.1">
    <property type="nucleotide sequence ID" value="NZ_JAJNDB010000005.1"/>
</dbReference>
<feature type="transmembrane region" description="Helical" evidence="8">
    <location>
        <begin position="127"/>
        <end position="145"/>
    </location>
</feature>
<feature type="region of interest" description="Disordered" evidence="7">
    <location>
        <begin position="445"/>
        <end position="469"/>
    </location>
</feature>
<evidence type="ECO:0000256" key="8">
    <source>
        <dbReference type="SAM" id="Phobius"/>
    </source>
</evidence>
<dbReference type="PANTHER" id="PTHR44936:SF9">
    <property type="entry name" value="SENSOR PROTEIN CREC"/>
    <property type="match status" value="1"/>
</dbReference>
<feature type="domain" description="Histidine kinase" evidence="9">
    <location>
        <begin position="233"/>
        <end position="448"/>
    </location>
</feature>
<sequence>MIFVVALFTAAIGSASALMGMLAARLTADARPAWLGVAVGFGILIVLPEGSRAARYSSPTLDAIELSIPCLVVAFLVVALTDRRPVAGRRVVAVAVGAAILTTTLVGLGTAYPGPLGAASTFPPSRLGLSSAWVGLALAVAVTALCRRERALAAVATGVAALGAAHLTDLLGAGPLQEGAPPTVPVLRLVAVGLVLSGGLRLIWRALTSLDSARDSRDEELRLVAMRLERAVERDHELRTGLAGLAGAARLLGSGGGVEAGIGDAAGGGRSRTDAKPLDALMTSEIRRLEGLLCVPVGGIQRRPRTEYDVAGVLRGLVSLRQASGADVRLEVDAGLYAMGSPATLAQVMANVFANAERHAPGSPVRVTAMRWNARVVVRVRDFGPGVDPTIAGTVFEPGVRDARRGGSGLGLHVCRQMLAREDASIAVRTGDPTKPGCTIVMDLPSPEPEPSQFAASAAGQEGDACLMS</sequence>
<dbReference type="Pfam" id="PF02518">
    <property type="entry name" value="HATPase_c"/>
    <property type="match status" value="1"/>
</dbReference>
<keyword evidence="4" id="KW-0808">Transferase</keyword>
<evidence type="ECO:0000313" key="10">
    <source>
        <dbReference type="EMBL" id="MCD2196104.1"/>
    </source>
</evidence>
<dbReference type="Gene3D" id="3.30.565.10">
    <property type="entry name" value="Histidine kinase-like ATPase, C-terminal domain"/>
    <property type="match status" value="1"/>
</dbReference>
<dbReference type="GO" id="GO:0016301">
    <property type="term" value="F:kinase activity"/>
    <property type="evidence" value="ECO:0007669"/>
    <property type="project" value="UniProtKB-KW"/>
</dbReference>
<dbReference type="Proteomes" id="UP001199469">
    <property type="component" value="Unassembled WGS sequence"/>
</dbReference>